<comment type="similarity">
    <text evidence="2">Belongs to the peptidase S54 family.</text>
</comment>
<gene>
    <name evidence="9" type="ORF">KFL_012890020</name>
</gene>
<dbReference type="InterPro" id="IPR035952">
    <property type="entry name" value="Rhomboid-like_sf"/>
</dbReference>
<dbReference type="GO" id="GO:0004252">
    <property type="term" value="F:serine-type endopeptidase activity"/>
    <property type="evidence" value="ECO:0000318"/>
    <property type="project" value="GO_Central"/>
</dbReference>
<name>A0A1Y1IQV4_KLENI</name>
<feature type="compositionally biased region" description="Basic and acidic residues" evidence="6">
    <location>
        <begin position="195"/>
        <end position="204"/>
    </location>
</feature>
<feature type="transmembrane region" description="Helical" evidence="7">
    <location>
        <begin position="412"/>
        <end position="431"/>
    </location>
</feature>
<evidence type="ECO:0000256" key="1">
    <source>
        <dbReference type="ARBA" id="ARBA00004141"/>
    </source>
</evidence>
<dbReference type="OrthoDB" id="1413648at2759"/>
<dbReference type="Pfam" id="PF01694">
    <property type="entry name" value="Rhomboid"/>
    <property type="match status" value="1"/>
</dbReference>
<feature type="region of interest" description="Disordered" evidence="6">
    <location>
        <begin position="168"/>
        <end position="204"/>
    </location>
</feature>
<evidence type="ECO:0000256" key="5">
    <source>
        <dbReference type="ARBA" id="ARBA00023136"/>
    </source>
</evidence>
<evidence type="ECO:0000313" key="10">
    <source>
        <dbReference type="Proteomes" id="UP000054558"/>
    </source>
</evidence>
<feature type="transmembrane region" description="Helical" evidence="7">
    <location>
        <begin position="358"/>
        <end position="377"/>
    </location>
</feature>
<dbReference type="GO" id="GO:0016020">
    <property type="term" value="C:membrane"/>
    <property type="evidence" value="ECO:0007669"/>
    <property type="project" value="UniProtKB-SubCell"/>
</dbReference>
<dbReference type="InterPro" id="IPR022764">
    <property type="entry name" value="Peptidase_S54_rhomboid_dom"/>
</dbReference>
<reference evidence="9 10" key="1">
    <citation type="journal article" date="2014" name="Nat. Commun.">
        <title>Klebsormidium flaccidum genome reveals primary factors for plant terrestrial adaptation.</title>
        <authorList>
            <person name="Hori K."/>
            <person name="Maruyama F."/>
            <person name="Fujisawa T."/>
            <person name="Togashi T."/>
            <person name="Yamamoto N."/>
            <person name="Seo M."/>
            <person name="Sato S."/>
            <person name="Yamada T."/>
            <person name="Mori H."/>
            <person name="Tajima N."/>
            <person name="Moriyama T."/>
            <person name="Ikeuchi M."/>
            <person name="Watanabe M."/>
            <person name="Wada H."/>
            <person name="Kobayashi K."/>
            <person name="Saito M."/>
            <person name="Masuda T."/>
            <person name="Sasaki-Sekimoto Y."/>
            <person name="Mashiguchi K."/>
            <person name="Awai K."/>
            <person name="Shimojima M."/>
            <person name="Masuda S."/>
            <person name="Iwai M."/>
            <person name="Nobusawa T."/>
            <person name="Narise T."/>
            <person name="Kondo S."/>
            <person name="Saito H."/>
            <person name="Sato R."/>
            <person name="Murakawa M."/>
            <person name="Ihara Y."/>
            <person name="Oshima-Yamada Y."/>
            <person name="Ohtaka K."/>
            <person name="Satoh M."/>
            <person name="Sonobe K."/>
            <person name="Ishii M."/>
            <person name="Ohtani R."/>
            <person name="Kanamori-Sato M."/>
            <person name="Honoki R."/>
            <person name="Miyazaki D."/>
            <person name="Mochizuki H."/>
            <person name="Umetsu J."/>
            <person name="Higashi K."/>
            <person name="Shibata D."/>
            <person name="Kamiya Y."/>
            <person name="Sato N."/>
            <person name="Nakamura Y."/>
            <person name="Tabata S."/>
            <person name="Ida S."/>
            <person name="Kurokawa K."/>
            <person name="Ohta H."/>
        </authorList>
    </citation>
    <scope>NUCLEOTIDE SEQUENCE [LARGE SCALE GENOMIC DNA]</scope>
    <source>
        <strain evidence="9 10">NIES-2285</strain>
    </source>
</reference>
<evidence type="ECO:0000256" key="3">
    <source>
        <dbReference type="ARBA" id="ARBA00022692"/>
    </source>
</evidence>
<organism evidence="9 10">
    <name type="scientific">Klebsormidium nitens</name>
    <name type="common">Green alga</name>
    <name type="synonym">Ulothrix nitens</name>
    <dbReference type="NCBI Taxonomy" id="105231"/>
    <lineage>
        <taxon>Eukaryota</taxon>
        <taxon>Viridiplantae</taxon>
        <taxon>Streptophyta</taxon>
        <taxon>Klebsormidiophyceae</taxon>
        <taxon>Klebsormidiales</taxon>
        <taxon>Klebsormidiaceae</taxon>
        <taxon>Klebsormidium</taxon>
    </lineage>
</organism>
<accession>A0A1Y1IQV4</accession>
<dbReference type="Proteomes" id="UP000054558">
    <property type="component" value="Unassembled WGS sequence"/>
</dbReference>
<dbReference type="SUPFAM" id="SSF144091">
    <property type="entry name" value="Rhomboid-like"/>
    <property type="match status" value="1"/>
</dbReference>
<keyword evidence="5 7" id="KW-0472">Membrane</keyword>
<keyword evidence="10" id="KW-1185">Reference proteome</keyword>
<dbReference type="PANTHER" id="PTHR43731:SF30">
    <property type="entry name" value="RHOMBOID-LIKE PROTEIN 9, CHLOROPLASTIC"/>
    <property type="match status" value="1"/>
</dbReference>
<evidence type="ECO:0000256" key="2">
    <source>
        <dbReference type="ARBA" id="ARBA00009045"/>
    </source>
</evidence>
<dbReference type="EMBL" id="DF238238">
    <property type="protein sequence ID" value="GAQ93084.1"/>
    <property type="molecule type" value="Genomic_DNA"/>
</dbReference>
<evidence type="ECO:0000256" key="4">
    <source>
        <dbReference type="ARBA" id="ARBA00022989"/>
    </source>
</evidence>
<dbReference type="STRING" id="105231.A0A1Y1IQV4"/>
<feature type="transmembrane region" description="Helical" evidence="7">
    <location>
        <begin position="539"/>
        <end position="558"/>
    </location>
</feature>
<feature type="transmembrane region" description="Helical" evidence="7">
    <location>
        <begin position="389"/>
        <end position="406"/>
    </location>
</feature>
<evidence type="ECO:0000256" key="7">
    <source>
        <dbReference type="SAM" id="Phobius"/>
    </source>
</evidence>
<feature type="domain" description="Peptidase S54 rhomboid" evidence="8">
    <location>
        <begin position="348"/>
        <end position="484"/>
    </location>
</feature>
<evidence type="ECO:0000259" key="8">
    <source>
        <dbReference type="Pfam" id="PF01694"/>
    </source>
</evidence>
<feature type="compositionally biased region" description="Low complexity" evidence="6">
    <location>
        <begin position="101"/>
        <end position="138"/>
    </location>
</feature>
<evidence type="ECO:0000256" key="6">
    <source>
        <dbReference type="SAM" id="MobiDB-lite"/>
    </source>
</evidence>
<comment type="subcellular location">
    <subcellularLocation>
        <location evidence="1">Membrane</location>
        <topology evidence="1">Multi-pass membrane protein</topology>
    </subcellularLocation>
</comment>
<dbReference type="AlphaFoldDB" id="A0A1Y1IQV4"/>
<feature type="region of interest" description="Disordered" evidence="6">
    <location>
        <begin position="218"/>
        <end position="246"/>
    </location>
</feature>
<sequence>MAFSASCSSLARCPERCLSLLQPPARQTGGFTMLALEPSCSALPLCCRVGALLRRSVNGRAISLRGLSNEFRSRHPVLGFRKAALQRQCSSRRRGIVCSIPETSTSEAETHEAPASTSAEGHSAPEQESSSPESNNAPVKDGHPSSSSSALSSLDSYFQQLAGTAAAEASKSVSIDVRPSATSSQGTASKSGVKLTEKKKTKDQEGLSALDAYFDMLNPPKQTEPKVEKPVPVATASTSEKKDETTADDVDFRKEVMDAWKKTFEEEENQQEALDMAQKALDIVIQEELSPWNRFLLQHTPNGVNTLAAISVAVYLFELASPQTDPGNFATSLPNLFGAKVNELIALGEWWRLFTPSLLHAGFFHIGISVWTMLLFGPQVEAAYGTTSFVVLYFLTGAFGNLMSFFQTQDATIGGTGPLYGMVGAWLIFLIKNREVIGKEKADNMTRQAIFLSALNVALGNPLPIDDWTHIGAALGGLLFGALAAPKLVKKPSDNFVNEITDASFRNLNEVFGGQLDYKSAKKIVEYTIDREALDYKKLALSVGVSLGLFVALLQIGVTGEMNVLPSILSAENIDFL</sequence>
<dbReference type="Gene3D" id="1.20.1540.10">
    <property type="entry name" value="Rhomboid-like"/>
    <property type="match status" value="1"/>
</dbReference>
<protein>
    <submittedName>
        <fullName evidence="9">Rhomboid family proteins</fullName>
    </submittedName>
</protein>
<keyword evidence="4 7" id="KW-1133">Transmembrane helix</keyword>
<feature type="region of interest" description="Disordered" evidence="6">
    <location>
        <begin position="100"/>
        <end position="151"/>
    </location>
</feature>
<evidence type="ECO:0000313" key="9">
    <source>
        <dbReference type="EMBL" id="GAQ93084.1"/>
    </source>
</evidence>
<dbReference type="InterPro" id="IPR050925">
    <property type="entry name" value="Rhomboid_protease_S54"/>
</dbReference>
<proteinExistence type="inferred from homology"/>
<dbReference type="OMA" id="GANSIMM"/>
<keyword evidence="3 7" id="KW-0812">Transmembrane</keyword>
<dbReference type="PANTHER" id="PTHR43731">
    <property type="entry name" value="RHOMBOID PROTEASE"/>
    <property type="match status" value="1"/>
</dbReference>
<feature type="compositionally biased region" description="Polar residues" evidence="6">
    <location>
        <begin position="180"/>
        <end position="190"/>
    </location>
</feature>